<evidence type="ECO:0000256" key="2">
    <source>
        <dbReference type="ARBA" id="ARBA00022448"/>
    </source>
</evidence>
<evidence type="ECO:0000313" key="5">
    <source>
        <dbReference type="Proteomes" id="UP000233425"/>
    </source>
</evidence>
<dbReference type="Pfam" id="PF01992">
    <property type="entry name" value="vATP-synt_AC39"/>
    <property type="match status" value="1"/>
</dbReference>
<dbReference type="SUPFAM" id="SSF103486">
    <property type="entry name" value="V-type ATP synthase subunit C"/>
    <property type="match status" value="1"/>
</dbReference>
<dbReference type="PANTHER" id="PTHR38682">
    <property type="entry name" value="V-TYPE ATP SYNTHASE SUBUNIT C"/>
    <property type="match status" value="1"/>
</dbReference>
<proteinExistence type="inferred from homology"/>
<gene>
    <name evidence="4" type="primary">ntpC</name>
    <name evidence="4" type="ORF">RBATCC27255_01409</name>
</gene>
<dbReference type="InterPro" id="IPR050873">
    <property type="entry name" value="V-ATPase_V0D/AC39_subunit"/>
</dbReference>
<organism evidence="4 5">
    <name type="scientific">Ruminococcus bromii</name>
    <dbReference type="NCBI Taxonomy" id="40518"/>
    <lineage>
        <taxon>Bacteria</taxon>
        <taxon>Bacillati</taxon>
        <taxon>Bacillota</taxon>
        <taxon>Clostridia</taxon>
        <taxon>Eubacteriales</taxon>
        <taxon>Oscillospiraceae</taxon>
        <taxon>Ruminococcus</taxon>
    </lineage>
</organism>
<evidence type="ECO:0000313" key="4">
    <source>
        <dbReference type="EMBL" id="PKD27648.1"/>
    </source>
</evidence>
<dbReference type="Proteomes" id="UP000233425">
    <property type="component" value="Unassembled WGS sequence"/>
</dbReference>
<dbReference type="AlphaFoldDB" id="A0A2N0UL31"/>
<sequence length="323" mass="36407">MALSYEFSIGSVRAKEKNLFTNSDIEHMLGCENVNELCRYLSDKGYGEGDNIEDILKSHSENVWEYLKRTAPDFAIFTPFFYLNDLHNLKAVLKGTLSNRPYSQLLVKPCTFSEETLKQAVENRKFSLLGEELSASCDKAYEILAHTGDARLSDAVLDRAFMELVLKTSEKSDSEFMSEYFKATVFYNNVKTAIRGAKADCDKDFLEIAICDVQDFPRSRVIEASVKGLEPTLDVLSKISAYGCNKAVEEYKVSPSAFEKFVDNRLMSLAKEKCKRSGDGADPITGYLIASETEKKVIHIIASGIRTKTNYETVKERLREVYG</sequence>
<dbReference type="Gene3D" id="1.10.132.50">
    <property type="entry name" value="ATP synthase (C/AC39) subunit, domain 3"/>
    <property type="match status" value="1"/>
</dbReference>
<comment type="similarity">
    <text evidence="1">Belongs to the V-ATPase V0D/AC39 subunit family.</text>
</comment>
<dbReference type="InterPro" id="IPR002843">
    <property type="entry name" value="ATPase_V0-cplx_csu/dsu"/>
</dbReference>
<evidence type="ECO:0000256" key="1">
    <source>
        <dbReference type="ARBA" id="ARBA00006709"/>
    </source>
</evidence>
<name>A0A2N0UL31_9FIRM</name>
<dbReference type="EMBL" id="NNSR01000069">
    <property type="protein sequence ID" value="PKD27648.1"/>
    <property type="molecule type" value="Genomic_DNA"/>
</dbReference>
<dbReference type="PANTHER" id="PTHR38682:SF1">
    <property type="entry name" value="V-TYPE ATP SYNTHASE SUBUNIT C"/>
    <property type="match status" value="1"/>
</dbReference>
<evidence type="ECO:0000256" key="3">
    <source>
        <dbReference type="ARBA" id="ARBA00023065"/>
    </source>
</evidence>
<dbReference type="RefSeq" id="WP_169923293.1">
    <property type="nucleotide sequence ID" value="NZ_CABMMZ010000069.1"/>
</dbReference>
<keyword evidence="3" id="KW-0406">Ion transport</keyword>
<keyword evidence="2" id="KW-0813">Transport</keyword>
<keyword evidence="5" id="KW-1185">Reference proteome</keyword>
<protein>
    <submittedName>
        <fullName evidence="4">V-type sodium pump subunit C</fullName>
    </submittedName>
</protein>
<reference evidence="4" key="1">
    <citation type="journal article" date="2018" name="Environ. Microbiol.">
        <title>Sporulation capability and amylosome conservation among diverse human colonic and rumen isolates of the keystone starch-degrader Ruminococcus bromii.</title>
        <authorList>
            <person name="Mukhopadhya I."/>
            <person name="Morais S."/>
            <person name="Laverde-Gomez J."/>
            <person name="Sheridan P.O."/>
            <person name="Walker A.W."/>
            <person name="Kelly W."/>
            <person name="Klieve A.V."/>
            <person name="Ouwerkerk D."/>
            <person name="Duncan S.H."/>
            <person name="Louis P."/>
            <person name="Koropatkin N."/>
            <person name="Cockburn D."/>
            <person name="Kibler R."/>
            <person name="Cooper P.J."/>
            <person name="Sandoval C."/>
            <person name="Crost E."/>
            <person name="Juge N."/>
            <person name="Bayer E.A."/>
            <person name="Flint H.J."/>
        </authorList>
    </citation>
    <scope>NUCLEOTIDE SEQUENCE [LARGE SCALE GENOMIC DNA]</scope>
    <source>
        <strain evidence="4">ATCC 27255</strain>
    </source>
</reference>
<comment type="caution">
    <text evidence="4">The sequence shown here is derived from an EMBL/GenBank/DDBJ whole genome shotgun (WGS) entry which is preliminary data.</text>
</comment>
<dbReference type="InterPro" id="IPR035067">
    <property type="entry name" value="V-type_ATPase_csu/dsu"/>
</dbReference>
<dbReference type="InterPro" id="IPR044911">
    <property type="entry name" value="V-type_ATPase_csu/dsu_dom_3"/>
</dbReference>
<dbReference type="GO" id="GO:0046961">
    <property type="term" value="F:proton-transporting ATPase activity, rotational mechanism"/>
    <property type="evidence" value="ECO:0007669"/>
    <property type="project" value="InterPro"/>
</dbReference>
<accession>A0A2N0UL31</accession>
<dbReference type="InterPro" id="IPR036079">
    <property type="entry name" value="ATPase_csu/dsu_sf"/>
</dbReference>
<dbReference type="Gene3D" id="1.20.1690.10">
    <property type="entry name" value="V-type ATP synthase subunit C domain"/>
    <property type="match status" value="2"/>
</dbReference>